<comment type="caution">
    <text evidence="1">The sequence shown here is derived from an EMBL/GenBank/DDBJ whole genome shotgun (WGS) entry which is preliminary data.</text>
</comment>
<keyword evidence="2" id="KW-1185">Reference proteome</keyword>
<dbReference type="Proteomes" id="UP000294616">
    <property type="component" value="Unassembled WGS sequence"/>
</dbReference>
<organism evidence="1 2">
    <name type="scientific">Albibacterium bauzanense</name>
    <dbReference type="NCBI Taxonomy" id="653929"/>
    <lineage>
        <taxon>Bacteria</taxon>
        <taxon>Pseudomonadati</taxon>
        <taxon>Bacteroidota</taxon>
        <taxon>Sphingobacteriia</taxon>
        <taxon>Sphingobacteriales</taxon>
        <taxon>Sphingobacteriaceae</taxon>
        <taxon>Albibacterium</taxon>
    </lineage>
</organism>
<protein>
    <recommendedName>
        <fullName evidence="3">Outer membrane protein with beta-barrel domain</fullName>
    </recommendedName>
</protein>
<dbReference type="RefSeq" id="WP_246012779.1">
    <property type="nucleotide sequence ID" value="NZ_SMGO01000002.1"/>
</dbReference>
<evidence type="ECO:0000313" key="2">
    <source>
        <dbReference type="Proteomes" id="UP000294616"/>
    </source>
</evidence>
<gene>
    <name evidence="1" type="ORF">C8N28_1732</name>
</gene>
<name>A0A4R1LWA3_9SPHI</name>
<sequence length="201" mass="23081">MNKFLFKVSFIILFLFLGTAKTFAQKLKFLIPDAGIVQHAGSIGYFSVGAGYEIFKNKKGYLDFNYGYVPAFKGGELHAVTVKLAYKPFEIKLSDWAKLYPFNPGFFLSYTFQEDLAYKFHSSEYPRGYYYWSPALRPHLSFSNEIELSIPESWDGLGINKIGLYTEFNTNDFYIVNYLQNTSSLSLSDIFQLGIGVRLKF</sequence>
<dbReference type="AlphaFoldDB" id="A0A4R1LWA3"/>
<reference evidence="1 2" key="1">
    <citation type="submission" date="2019-03" db="EMBL/GenBank/DDBJ databases">
        <title>Genomic Encyclopedia of Archaeal and Bacterial Type Strains, Phase II (KMG-II): from individual species to whole genera.</title>
        <authorList>
            <person name="Goeker M."/>
        </authorList>
    </citation>
    <scope>NUCLEOTIDE SEQUENCE [LARGE SCALE GENOMIC DNA]</scope>
    <source>
        <strain evidence="1 2">DSM 22554</strain>
    </source>
</reference>
<proteinExistence type="predicted"/>
<accession>A0A4R1LWA3</accession>
<evidence type="ECO:0008006" key="3">
    <source>
        <dbReference type="Google" id="ProtNLM"/>
    </source>
</evidence>
<evidence type="ECO:0000313" key="1">
    <source>
        <dbReference type="EMBL" id="TCK83142.1"/>
    </source>
</evidence>
<dbReference type="EMBL" id="SMGO01000002">
    <property type="protein sequence ID" value="TCK83142.1"/>
    <property type="molecule type" value="Genomic_DNA"/>
</dbReference>